<feature type="non-terminal residue" evidence="2">
    <location>
        <position position="285"/>
    </location>
</feature>
<dbReference type="SUPFAM" id="SSF53850">
    <property type="entry name" value="Periplasmic binding protein-like II"/>
    <property type="match status" value="1"/>
</dbReference>
<reference evidence="2" key="1">
    <citation type="submission" date="2018-05" db="EMBL/GenBank/DDBJ databases">
        <authorList>
            <person name="Lanie J.A."/>
            <person name="Ng W.-L."/>
            <person name="Kazmierczak K.M."/>
            <person name="Andrzejewski T.M."/>
            <person name="Davidsen T.M."/>
            <person name="Wayne K.J."/>
            <person name="Tettelin H."/>
            <person name="Glass J.I."/>
            <person name="Rusch D."/>
            <person name="Podicherti R."/>
            <person name="Tsui H.-C.T."/>
            <person name="Winkler M.E."/>
        </authorList>
    </citation>
    <scope>NUCLEOTIDE SEQUENCE</scope>
</reference>
<gene>
    <name evidence="2" type="ORF">METZ01_LOCUS398509</name>
</gene>
<dbReference type="GO" id="GO:0030288">
    <property type="term" value="C:outer membrane-bounded periplasmic space"/>
    <property type="evidence" value="ECO:0007669"/>
    <property type="project" value="TreeGrafter"/>
</dbReference>
<dbReference type="GO" id="GO:0030975">
    <property type="term" value="F:thiamine binding"/>
    <property type="evidence" value="ECO:0007669"/>
    <property type="project" value="TreeGrafter"/>
</dbReference>
<dbReference type="GO" id="GO:0030976">
    <property type="term" value="F:thiamine pyrophosphate binding"/>
    <property type="evidence" value="ECO:0007669"/>
    <property type="project" value="TreeGrafter"/>
</dbReference>
<name>A0A382VI01_9ZZZZ</name>
<accession>A0A382VI01</accession>
<evidence type="ECO:0000313" key="2">
    <source>
        <dbReference type="EMBL" id="SVD45655.1"/>
    </source>
</evidence>
<dbReference type="AlphaFoldDB" id="A0A382VI01"/>
<dbReference type="PANTHER" id="PTHR30006">
    <property type="entry name" value="THIAMINE-BINDING PERIPLASMIC PROTEIN-RELATED"/>
    <property type="match status" value="1"/>
</dbReference>
<dbReference type="Gene3D" id="3.40.190.10">
    <property type="entry name" value="Periplasmic binding protein-like II"/>
    <property type="match status" value="2"/>
</dbReference>
<sequence>NCNISYDGAWPWFPKYVANGPQNPAYDICNWNIPEMIKTQRAGDYFMTPDDIADAIPNGKNIWDFAKATGVGLTWAFGQYAHVYRTDLTDPNPSTFESFWEDRFAGMRATYITSNTLQMVFFLAASAHFGKDEFDLKAGFEAMKAARPVKLSDFTGNMQTLVERGEFHIGVQWEGEIYLQMDKGISVAPIIWEHRKPILTQTHTVSKYSDPMQKKLALAYVNAKLDPKFMNGAGETFYLRPTIKNAVLPELLTSKGVKNTAQALDDVWTPDWNWYLDNEDDIVET</sequence>
<keyword evidence="1" id="KW-0732">Signal</keyword>
<dbReference type="GO" id="GO:0015888">
    <property type="term" value="P:thiamine transport"/>
    <property type="evidence" value="ECO:0007669"/>
    <property type="project" value="TreeGrafter"/>
</dbReference>
<protein>
    <recommendedName>
        <fullName evidence="3">ABC transporter substrate-binding protein</fullName>
    </recommendedName>
</protein>
<feature type="non-terminal residue" evidence="2">
    <location>
        <position position="1"/>
    </location>
</feature>
<organism evidence="2">
    <name type="scientific">marine metagenome</name>
    <dbReference type="NCBI Taxonomy" id="408172"/>
    <lineage>
        <taxon>unclassified sequences</taxon>
        <taxon>metagenomes</taxon>
        <taxon>ecological metagenomes</taxon>
    </lineage>
</organism>
<evidence type="ECO:0008006" key="3">
    <source>
        <dbReference type="Google" id="ProtNLM"/>
    </source>
</evidence>
<proteinExistence type="predicted"/>
<dbReference type="EMBL" id="UINC01151821">
    <property type="protein sequence ID" value="SVD45655.1"/>
    <property type="molecule type" value="Genomic_DNA"/>
</dbReference>
<dbReference type="PANTHER" id="PTHR30006:SF2">
    <property type="entry name" value="ABC TRANSPORTER SUBSTRATE-BINDING PROTEIN"/>
    <property type="match status" value="1"/>
</dbReference>
<evidence type="ECO:0000256" key="1">
    <source>
        <dbReference type="ARBA" id="ARBA00022729"/>
    </source>
</evidence>